<dbReference type="SUPFAM" id="SSF53335">
    <property type="entry name" value="S-adenosyl-L-methionine-dependent methyltransferases"/>
    <property type="match status" value="1"/>
</dbReference>
<evidence type="ECO:0000256" key="4">
    <source>
        <dbReference type="ARBA" id="ARBA00022691"/>
    </source>
</evidence>
<evidence type="ECO:0000256" key="3">
    <source>
        <dbReference type="ARBA" id="ARBA00022679"/>
    </source>
</evidence>
<evidence type="ECO:0000313" key="7">
    <source>
        <dbReference type="EMBL" id="NMR75787.1"/>
    </source>
</evidence>
<evidence type="ECO:0000256" key="2">
    <source>
        <dbReference type="ARBA" id="ARBA00022603"/>
    </source>
</evidence>
<dbReference type="PANTHER" id="PTHR30481:SF4">
    <property type="entry name" value="SITE-SPECIFIC DNA-METHYLTRANSFERASE (ADENINE-SPECIFIC)"/>
    <property type="match status" value="1"/>
</dbReference>
<dbReference type="RefSeq" id="WP_012774866.1">
    <property type="nucleotide sequence ID" value="NZ_JABCMA010000029.1"/>
</dbReference>
<dbReference type="GO" id="GO:0009307">
    <property type="term" value="P:DNA restriction-modification system"/>
    <property type="evidence" value="ECO:0007669"/>
    <property type="project" value="InterPro"/>
</dbReference>
<dbReference type="GO" id="GO:0006298">
    <property type="term" value="P:mismatch repair"/>
    <property type="evidence" value="ECO:0007669"/>
    <property type="project" value="TreeGrafter"/>
</dbReference>
<dbReference type="Gene3D" id="3.40.50.150">
    <property type="entry name" value="Vaccinia Virus protein VP39"/>
    <property type="match status" value="1"/>
</dbReference>
<gene>
    <name evidence="7" type="ORF">HKB35_19405</name>
</gene>
<dbReference type="InterPro" id="IPR002052">
    <property type="entry name" value="DNA_methylase_N6_adenine_CS"/>
</dbReference>
<accession>A0A510BP10</accession>
<dbReference type="GO" id="GO:0043565">
    <property type="term" value="F:sequence-specific DNA binding"/>
    <property type="evidence" value="ECO:0007669"/>
    <property type="project" value="TreeGrafter"/>
</dbReference>
<dbReference type="GO" id="GO:1904047">
    <property type="term" value="F:S-adenosyl-L-methionine binding"/>
    <property type="evidence" value="ECO:0007669"/>
    <property type="project" value="TreeGrafter"/>
</dbReference>
<name>A0A510BP10_VIBAL</name>
<evidence type="ECO:0000313" key="6">
    <source>
        <dbReference type="EMBL" id="AXQ85557.1"/>
    </source>
</evidence>
<dbReference type="AlphaFoldDB" id="A0A510BP10"/>
<dbReference type="EMBL" id="JABCMA010000029">
    <property type="protein sequence ID" value="NMR75787.1"/>
    <property type="molecule type" value="Genomic_DNA"/>
</dbReference>
<comment type="catalytic activity">
    <reaction evidence="5">
        <text>a 2'-deoxyadenosine in DNA + S-adenosyl-L-methionine = an N(6)-methyl-2'-deoxyadenosine in DNA + S-adenosyl-L-homocysteine + H(+)</text>
        <dbReference type="Rhea" id="RHEA:15197"/>
        <dbReference type="Rhea" id="RHEA-COMP:12418"/>
        <dbReference type="Rhea" id="RHEA-COMP:12419"/>
        <dbReference type="ChEBI" id="CHEBI:15378"/>
        <dbReference type="ChEBI" id="CHEBI:57856"/>
        <dbReference type="ChEBI" id="CHEBI:59789"/>
        <dbReference type="ChEBI" id="CHEBI:90615"/>
        <dbReference type="ChEBI" id="CHEBI:90616"/>
        <dbReference type="EC" id="2.1.1.72"/>
    </reaction>
</comment>
<keyword evidence="6" id="KW-0614">Plasmid</keyword>
<protein>
    <recommendedName>
        <fullName evidence="1">site-specific DNA-methyltransferase (adenine-specific)</fullName>
        <ecNumber evidence="1">2.1.1.72</ecNumber>
    </recommendedName>
</protein>
<dbReference type="GO" id="GO:0009007">
    <property type="term" value="F:site-specific DNA-methyltransferase (adenine-specific) activity"/>
    <property type="evidence" value="ECO:0007669"/>
    <property type="project" value="UniProtKB-EC"/>
</dbReference>
<dbReference type="GO" id="GO:0032259">
    <property type="term" value="P:methylation"/>
    <property type="evidence" value="ECO:0007669"/>
    <property type="project" value="UniProtKB-KW"/>
</dbReference>
<keyword evidence="4" id="KW-0949">S-adenosyl-L-methionine</keyword>
<geneLocation type="plasmid" evidence="6">
    <name>pVb1636</name>
</geneLocation>
<dbReference type="PANTHER" id="PTHR30481">
    <property type="entry name" value="DNA ADENINE METHYLASE"/>
    <property type="match status" value="1"/>
</dbReference>
<reference evidence="6" key="1">
    <citation type="submission" date="2018-06" db="EMBL/GenBank/DDBJ databases">
        <title>Genetic characterization of a blaCTX-M-14-carrying plasmid in Vibrio alginolyticus.</title>
        <authorList>
            <person name="Zheng Z."/>
            <person name="Li R."/>
            <person name="Chen S."/>
        </authorList>
    </citation>
    <scope>NUCLEOTIDE SEQUENCE</scope>
    <source>
        <strain evidence="6">Vb1636</strain>
        <plasmid evidence="6">pVb1636</plasmid>
    </source>
</reference>
<evidence type="ECO:0000256" key="5">
    <source>
        <dbReference type="ARBA" id="ARBA00047942"/>
    </source>
</evidence>
<evidence type="ECO:0000256" key="1">
    <source>
        <dbReference type="ARBA" id="ARBA00011900"/>
    </source>
</evidence>
<keyword evidence="3 6" id="KW-0808">Transferase</keyword>
<sequence length="218" mass="24624">MGYLGAKSGSGVFQTIINLIPPHDTYIEAFLGTGAVMKRKAPAQKNIGIDLNKKCIDEFDYAAASLICGDAFDYLRTHDFESSGRTVVYADPPYVPDTRTSSAKYDYELTNEDHIELLEILCSLPCYVLLSGYRSDLYDEHLKDWWSIDFQCMSRGGVRTETVWCNFKPGDIHYHTFAGTNFTDRQRIKRKAARWANNFKSLPPGEKQAVLSAILQSL</sequence>
<evidence type="ECO:0000313" key="8">
    <source>
        <dbReference type="Proteomes" id="UP000565155"/>
    </source>
</evidence>
<reference evidence="7 8" key="2">
    <citation type="submission" date="2020-04" db="EMBL/GenBank/DDBJ databases">
        <title>Whole-genome sequencing of Vibrio spp. from China reveals different genetic environments of blaCTX-M-14 among diverse lineages.</title>
        <authorList>
            <person name="Zheng Z."/>
            <person name="Ye L."/>
            <person name="Chen S."/>
        </authorList>
    </citation>
    <scope>NUCLEOTIDE SEQUENCE [LARGE SCALE GENOMIC DNA]</scope>
    <source>
        <strain evidence="7 8">Vb1636</strain>
    </source>
</reference>
<keyword evidence="2 6" id="KW-0489">Methyltransferase</keyword>
<dbReference type="InterPro" id="IPR012327">
    <property type="entry name" value="MeTrfase_D12"/>
</dbReference>
<dbReference type="InterPro" id="IPR029063">
    <property type="entry name" value="SAM-dependent_MTases_sf"/>
</dbReference>
<proteinExistence type="predicted"/>
<dbReference type="PROSITE" id="PS00092">
    <property type="entry name" value="N6_MTASE"/>
    <property type="match status" value="1"/>
</dbReference>
<dbReference type="EC" id="2.1.1.72" evidence="1"/>
<organism evidence="6">
    <name type="scientific">Vibrio alginolyticus</name>
    <dbReference type="NCBI Taxonomy" id="663"/>
    <lineage>
        <taxon>Bacteria</taxon>
        <taxon>Pseudomonadati</taxon>
        <taxon>Pseudomonadota</taxon>
        <taxon>Gammaproteobacteria</taxon>
        <taxon>Vibrionales</taxon>
        <taxon>Vibrionaceae</taxon>
        <taxon>Vibrio</taxon>
    </lineage>
</organism>
<dbReference type="Proteomes" id="UP000565155">
    <property type="component" value="Unassembled WGS sequence"/>
</dbReference>
<dbReference type="EMBL" id="MH548371">
    <property type="protein sequence ID" value="AXQ85557.1"/>
    <property type="molecule type" value="Genomic_DNA"/>
</dbReference>